<evidence type="ECO:0000259" key="1">
    <source>
        <dbReference type="Pfam" id="PF20236"/>
    </source>
</evidence>
<name>A0ABR2ZVC8_9AGAR</name>
<proteinExistence type="predicted"/>
<feature type="domain" description="DUF6593" evidence="1">
    <location>
        <begin position="8"/>
        <end position="159"/>
    </location>
</feature>
<comment type="caution">
    <text evidence="2">The sequence shown here is derived from an EMBL/GenBank/DDBJ whole genome shotgun (WGS) entry which is preliminary data.</text>
</comment>
<reference evidence="2 3" key="1">
    <citation type="submission" date="2024-05" db="EMBL/GenBank/DDBJ databases">
        <title>A draft genome resource for the thread blight pathogen Marasmius tenuissimus strain MS-2.</title>
        <authorList>
            <person name="Yulfo-Soto G.E."/>
            <person name="Baruah I.K."/>
            <person name="Amoako-Attah I."/>
            <person name="Bukari Y."/>
            <person name="Meinhardt L.W."/>
            <person name="Bailey B.A."/>
            <person name="Cohen S.P."/>
        </authorList>
    </citation>
    <scope>NUCLEOTIDE SEQUENCE [LARGE SCALE GENOMIC DNA]</scope>
    <source>
        <strain evidence="2 3">MS-2</strain>
    </source>
</reference>
<gene>
    <name evidence="2" type="ORF">AAF712_007642</name>
</gene>
<keyword evidence="3" id="KW-1185">Reference proteome</keyword>
<dbReference type="EMBL" id="JBBXMP010000049">
    <property type="protein sequence ID" value="KAL0065308.1"/>
    <property type="molecule type" value="Genomic_DNA"/>
</dbReference>
<dbReference type="Proteomes" id="UP001437256">
    <property type="component" value="Unassembled WGS sequence"/>
</dbReference>
<dbReference type="Pfam" id="PF20236">
    <property type="entry name" value="DUF6593"/>
    <property type="match status" value="1"/>
</dbReference>
<evidence type="ECO:0000313" key="3">
    <source>
        <dbReference type="Proteomes" id="UP001437256"/>
    </source>
</evidence>
<dbReference type="InterPro" id="IPR046528">
    <property type="entry name" value="DUF6593"/>
</dbReference>
<organism evidence="2 3">
    <name type="scientific">Marasmius tenuissimus</name>
    <dbReference type="NCBI Taxonomy" id="585030"/>
    <lineage>
        <taxon>Eukaryota</taxon>
        <taxon>Fungi</taxon>
        <taxon>Dikarya</taxon>
        <taxon>Basidiomycota</taxon>
        <taxon>Agaricomycotina</taxon>
        <taxon>Agaricomycetes</taxon>
        <taxon>Agaricomycetidae</taxon>
        <taxon>Agaricales</taxon>
        <taxon>Marasmiineae</taxon>
        <taxon>Marasmiaceae</taxon>
        <taxon>Marasmius</taxon>
    </lineage>
</organism>
<sequence length="184" mass="20385">MDLLFTKDSSRNTTLSLPSGAPVYEINTPSRCFHTETSTIRKYRPEGGYQADDIGVIEFHSFHTDICQIWGRDFLPKSASMWKIASSFTSSNGQTYTWRRKSSTAVLEDKFENNVAIYDESHTGFFSGNPRPAMLSISADAMHIIDEVVCTFFYIEQKEQTRRRNANSAAASSAASSAAVAAAA</sequence>
<evidence type="ECO:0000313" key="2">
    <source>
        <dbReference type="EMBL" id="KAL0065308.1"/>
    </source>
</evidence>
<protein>
    <recommendedName>
        <fullName evidence="1">DUF6593 domain-containing protein</fullName>
    </recommendedName>
</protein>
<accession>A0ABR2ZVC8</accession>